<dbReference type="Gene3D" id="1.25.40.430">
    <property type="match status" value="1"/>
</dbReference>
<evidence type="ECO:0000256" key="1">
    <source>
        <dbReference type="ARBA" id="ARBA00004629"/>
    </source>
</evidence>
<feature type="region of interest" description="Disordered" evidence="5">
    <location>
        <begin position="135"/>
        <end position="303"/>
    </location>
</feature>
<reference evidence="9" key="1">
    <citation type="submission" date="2013-01" db="EMBL/GenBank/DDBJ databases">
        <title>Draft Genome Sequence of a Mulberry Tree, Morus notabilis C.K. Schneid.</title>
        <authorList>
            <person name="He N."/>
            <person name="Zhao S."/>
        </authorList>
    </citation>
    <scope>NUCLEOTIDE SEQUENCE</scope>
</reference>
<dbReference type="SUPFAM" id="SSF56112">
    <property type="entry name" value="Protein kinase-like (PK-like)"/>
    <property type="match status" value="1"/>
</dbReference>
<feature type="compositionally biased region" description="Polar residues" evidence="5">
    <location>
        <begin position="291"/>
        <end position="303"/>
    </location>
</feature>
<dbReference type="GO" id="GO:0032991">
    <property type="term" value="C:protein-containing complex"/>
    <property type="evidence" value="ECO:0007669"/>
    <property type="project" value="UniProtKB-ARBA"/>
</dbReference>
<dbReference type="eggNOG" id="KOG1166">
    <property type="taxonomic scope" value="Eukaryota"/>
</dbReference>
<feature type="compositionally biased region" description="Basic and acidic residues" evidence="5">
    <location>
        <begin position="135"/>
        <end position="145"/>
    </location>
</feature>
<evidence type="ECO:0000256" key="5">
    <source>
        <dbReference type="SAM" id="MobiDB-lite"/>
    </source>
</evidence>
<accession>W9RA72</accession>
<dbReference type="GO" id="GO:0000776">
    <property type="term" value="C:kinetochore"/>
    <property type="evidence" value="ECO:0007669"/>
    <property type="project" value="UniProtKB-KW"/>
</dbReference>
<dbReference type="PROSITE" id="PS50011">
    <property type="entry name" value="PROTEIN_KINASE_DOM"/>
    <property type="match status" value="1"/>
</dbReference>
<keyword evidence="8" id="KW-0418">Kinase</keyword>
<dbReference type="InterPro" id="IPR013212">
    <property type="entry name" value="Mad3/Bub1_I"/>
</dbReference>
<feature type="compositionally biased region" description="Basic and acidic residues" evidence="5">
    <location>
        <begin position="198"/>
        <end position="211"/>
    </location>
</feature>
<keyword evidence="4" id="KW-0137">Centromere</keyword>
<dbReference type="InterPro" id="IPR015661">
    <property type="entry name" value="Bub1/Mad3"/>
</dbReference>
<dbReference type="PANTHER" id="PTHR14030">
    <property type="entry name" value="MITOTIC CHECKPOINT SERINE/THREONINE-PROTEIN KINASE BUB1"/>
    <property type="match status" value="1"/>
</dbReference>
<keyword evidence="3" id="KW-0995">Kinetochore</keyword>
<evidence type="ECO:0000256" key="2">
    <source>
        <dbReference type="ARBA" id="ARBA00022454"/>
    </source>
</evidence>
<dbReference type="GO" id="GO:0004672">
    <property type="term" value="F:protein kinase activity"/>
    <property type="evidence" value="ECO:0007669"/>
    <property type="project" value="InterPro"/>
</dbReference>
<evidence type="ECO:0000313" key="9">
    <source>
        <dbReference type="Proteomes" id="UP000030645"/>
    </source>
</evidence>
<dbReference type="InterPro" id="IPR000719">
    <property type="entry name" value="Prot_kinase_dom"/>
</dbReference>
<dbReference type="GO" id="GO:0005524">
    <property type="term" value="F:ATP binding"/>
    <property type="evidence" value="ECO:0007669"/>
    <property type="project" value="InterPro"/>
</dbReference>
<dbReference type="Proteomes" id="UP000030645">
    <property type="component" value="Unassembled WGS sequence"/>
</dbReference>
<dbReference type="Gene3D" id="1.10.510.10">
    <property type="entry name" value="Transferase(Phosphotransferase) domain 1"/>
    <property type="match status" value="2"/>
</dbReference>
<feature type="compositionally biased region" description="Basic and acidic residues" evidence="5">
    <location>
        <begin position="165"/>
        <end position="178"/>
    </location>
</feature>
<sequence length="613" mass="69755">MAVLDLESQAPNSLHDPLLPWLRSVNQALGNLNSGNDSESNLSKLLSDCIKMFKDNAQYRDDPRFLKIWLLHIGLCEDFGSIFNEMLESKICVRHSSLYVWYAAFLESKGKLYEAQMVYQMGILSLVNDTSLQKECQKEHDEMKKTKSNGMLQNDDGETIQSGESQKECQKEHDETKKTKSNGMLQNDDGETIQSGESQKECQKEHDETKKTKSNGMLQNDDGETIQSGESQKECQKEHDETKKTKSNGMLQNDDGETIQSGESQKECQKEHDETKKTKSNGMLQNDDGETIQSGESHINPWSSSTIKDLVMKTNSQIMKYEGCHSSSKAYPRKVALSLQNSSRNKIVEIGGIKYQIKGCAGQGGFAQVHKAYVNSNPDDVVALKIQKPPFPWEFYMYRQLDRRISAEERSSFGFAHGVHLYTNCSILVCDYLANGTLQDAINSYVVIGKSMEEVLCIYYTIEMLYMLEALHVAGIIHGDFKPDNMLIRYARDDLVEDAFPDRSGPWRDQVDTYGLCAIVHLMLHNSYMDIQKKPAPDGGYIYLPMSSFRRYWKVDLWKNLFTKLLNTSASDNDTQLLRDLRESFHDYMCSNPKLIQKLKELLVKQRASLCSA</sequence>
<feature type="compositionally biased region" description="Basic and acidic residues" evidence="5">
    <location>
        <begin position="264"/>
        <end position="277"/>
    </location>
</feature>
<organism evidence="8 9">
    <name type="scientific">Morus notabilis</name>
    <dbReference type="NCBI Taxonomy" id="981085"/>
    <lineage>
        <taxon>Eukaryota</taxon>
        <taxon>Viridiplantae</taxon>
        <taxon>Streptophyta</taxon>
        <taxon>Embryophyta</taxon>
        <taxon>Tracheophyta</taxon>
        <taxon>Spermatophyta</taxon>
        <taxon>Magnoliopsida</taxon>
        <taxon>eudicotyledons</taxon>
        <taxon>Gunneridae</taxon>
        <taxon>Pentapetalae</taxon>
        <taxon>rosids</taxon>
        <taxon>fabids</taxon>
        <taxon>Rosales</taxon>
        <taxon>Moraceae</taxon>
        <taxon>Moreae</taxon>
        <taxon>Morus</taxon>
    </lineage>
</organism>
<keyword evidence="8" id="KW-0808">Transferase</keyword>
<comment type="subcellular location">
    <subcellularLocation>
        <location evidence="1">Chromosome</location>
        <location evidence="1">Centromere</location>
        <location evidence="1">Kinetochore</location>
    </subcellularLocation>
</comment>
<feature type="domain" description="BUB1 N-terminal" evidence="7">
    <location>
        <begin position="2"/>
        <end position="167"/>
    </location>
</feature>
<dbReference type="GO" id="GO:0007094">
    <property type="term" value="P:mitotic spindle assembly checkpoint signaling"/>
    <property type="evidence" value="ECO:0007669"/>
    <property type="project" value="InterPro"/>
</dbReference>
<dbReference type="Pfam" id="PF08311">
    <property type="entry name" value="Mad3_BUB1_I"/>
    <property type="match status" value="1"/>
</dbReference>
<dbReference type="EMBL" id="KE343877">
    <property type="protein sequence ID" value="EXB44632.1"/>
    <property type="molecule type" value="Genomic_DNA"/>
</dbReference>
<dbReference type="Pfam" id="PF00069">
    <property type="entry name" value="Pkinase"/>
    <property type="match status" value="1"/>
</dbReference>
<dbReference type="GO" id="GO:0051754">
    <property type="term" value="P:meiotic sister chromatid cohesion, centromeric"/>
    <property type="evidence" value="ECO:0007669"/>
    <property type="project" value="TreeGrafter"/>
</dbReference>
<dbReference type="AlphaFoldDB" id="W9RA72"/>
<keyword evidence="2" id="KW-0158">Chromosome</keyword>
<evidence type="ECO:0000313" key="8">
    <source>
        <dbReference type="EMBL" id="EXB44632.1"/>
    </source>
</evidence>
<evidence type="ECO:0000259" key="7">
    <source>
        <dbReference type="PROSITE" id="PS51489"/>
    </source>
</evidence>
<dbReference type="InterPro" id="IPR008271">
    <property type="entry name" value="Ser/Thr_kinase_AS"/>
</dbReference>
<dbReference type="STRING" id="981085.W9RA72"/>
<gene>
    <name evidence="8" type="ORF">L484_010323</name>
</gene>
<proteinExistence type="predicted"/>
<dbReference type="PANTHER" id="PTHR14030:SF4">
    <property type="entry name" value="BUB1 KINASE, ISOFORM A-RELATED"/>
    <property type="match status" value="1"/>
</dbReference>
<feature type="compositionally biased region" description="Basic and acidic residues" evidence="5">
    <location>
        <begin position="231"/>
        <end position="244"/>
    </location>
</feature>
<dbReference type="SMART" id="SM00220">
    <property type="entry name" value="S_TKc"/>
    <property type="match status" value="1"/>
</dbReference>
<protein>
    <submittedName>
        <fullName evidence="8">Mitotic checkpoint serine/threonine-protein kinase</fullName>
    </submittedName>
</protein>
<dbReference type="SMART" id="SM00777">
    <property type="entry name" value="Mad3_BUB1_I"/>
    <property type="match status" value="1"/>
</dbReference>
<evidence type="ECO:0000256" key="3">
    <source>
        <dbReference type="ARBA" id="ARBA00022838"/>
    </source>
</evidence>
<name>W9RA72_9ROSA</name>
<keyword evidence="9" id="KW-1185">Reference proteome</keyword>
<dbReference type="PROSITE" id="PS51489">
    <property type="entry name" value="BUB1_N"/>
    <property type="match status" value="1"/>
</dbReference>
<dbReference type="InterPro" id="IPR011009">
    <property type="entry name" value="Kinase-like_dom_sf"/>
</dbReference>
<dbReference type="PROSITE" id="PS00108">
    <property type="entry name" value="PROTEIN_KINASE_ST"/>
    <property type="match status" value="1"/>
</dbReference>
<feature type="domain" description="Protein kinase" evidence="6">
    <location>
        <begin position="355"/>
        <end position="613"/>
    </location>
</feature>
<evidence type="ECO:0000259" key="6">
    <source>
        <dbReference type="PROSITE" id="PS50011"/>
    </source>
</evidence>
<evidence type="ECO:0000256" key="4">
    <source>
        <dbReference type="ARBA" id="ARBA00023328"/>
    </source>
</evidence>